<dbReference type="InterPro" id="IPR037069">
    <property type="entry name" value="AcylCoA_DH/ox_N_sf"/>
</dbReference>
<sequence length="388" mass="40762">MNTLAPSTVAPVSGERYSLTPAEEELVRAAAALAAQAAAETDRDGLQGETALERLGALGALRLGLDRDAAAAAAADGGSDLSAYLRLLESVAGECMSSAFSLWAHRMVIEYLRAAGGFDALLDELLAGRRAGSIAMATAMQEISGVGAVPTLAVREGDGYRVTGRIAWASNIAPGSVVVFPARVASSLDDATDSGERVILVTTIGSEGLSTREVQDLLALGATRSAMLQFEGVFVGAEAVVANSFDACRARRSTHLLLQAAFCAGLAGRSLEEAAKQLQGPGGVLAARHAQLAQELQELDQTLHAYIDGIDTVDHRSVTVLRYQIARLAGVTTRHELTLVGGRGYVTTSATNRRLREASFLSVQSPSEVQLLQELETYGVYPTETYTL</sequence>
<dbReference type="Gene3D" id="2.40.110.10">
    <property type="entry name" value="Butyryl-CoA Dehydrogenase, subunit A, domain 2"/>
    <property type="match status" value="1"/>
</dbReference>
<proteinExistence type="predicted"/>
<protein>
    <submittedName>
        <fullName evidence="1">Alkylation response protein AidB-like acyl-CoA dehydrogenase</fullName>
    </submittedName>
</protein>
<keyword evidence="2" id="KW-1185">Reference proteome</keyword>
<dbReference type="InterPro" id="IPR009100">
    <property type="entry name" value="AcylCoA_DH/oxidase_NM_dom_sf"/>
</dbReference>
<dbReference type="InterPro" id="IPR046373">
    <property type="entry name" value="Acyl-CoA_Oxase/DH_mid-dom_sf"/>
</dbReference>
<dbReference type="Gene3D" id="1.10.540.10">
    <property type="entry name" value="Acyl-CoA dehydrogenase/oxidase, N-terminal domain"/>
    <property type="match status" value="1"/>
</dbReference>
<name>A0A940T4B8_9MICO</name>
<dbReference type="PANTHER" id="PTHR43884:SF12">
    <property type="entry name" value="ISOVALERYL-COA DEHYDROGENASE, MITOCHONDRIAL-RELATED"/>
    <property type="match status" value="1"/>
</dbReference>
<dbReference type="EMBL" id="JAFIDA010000001">
    <property type="protein sequence ID" value="MBP1326748.1"/>
    <property type="molecule type" value="Genomic_DNA"/>
</dbReference>
<dbReference type="AlphaFoldDB" id="A0A940T4B8"/>
<dbReference type="Proteomes" id="UP000675163">
    <property type="component" value="Unassembled WGS sequence"/>
</dbReference>
<dbReference type="GO" id="GO:0050660">
    <property type="term" value="F:flavin adenine dinucleotide binding"/>
    <property type="evidence" value="ECO:0007669"/>
    <property type="project" value="InterPro"/>
</dbReference>
<dbReference type="RefSeq" id="WP_209705608.1">
    <property type="nucleotide sequence ID" value="NZ_JAFIDA010000001.1"/>
</dbReference>
<accession>A0A940T4B8</accession>
<dbReference type="PANTHER" id="PTHR43884">
    <property type="entry name" value="ACYL-COA DEHYDROGENASE"/>
    <property type="match status" value="1"/>
</dbReference>
<reference evidence="1" key="1">
    <citation type="submission" date="2021-02" db="EMBL/GenBank/DDBJ databases">
        <title>Sequencing the genomes of 1000 actinobacteria strains.</title>
        <authorList>
            <person name="Klenk H.-P."/>
        </authorList>
    </citation>
    <scope>NUCLEOTIDE SEQUENCE</scope>
    <source>
        <strain evidence="1">DSM 22850</strain>
    </source>
</reference>
<evidence type="ECO:0000313" key="1">
    <source>
        <dbReference type="EMBL" id="MBP1326748.1"/>
    </source>
</evidence>
<gene>
    <name evidence="1" type="ORF">JOF28_001980</name>
</gene>
<organism evidence="1 2">
    <name type="scientific">Leucobacter exalbidus</name>
    <dbReference type="NCBI Taxonomy" id="662960"/>
    <lineage>
        <taxon>Bacteria</taxon>
        <taxon>Bacillati</taxon>
        <taxon>Actinomycetota</taxon>
        <taxon>Actinomycetes</taxon>
        <taxon>Micrococcales</taxon>
        <taxon>Microbacteriaceae</taxon>
        <taxon>Leucobacter</taxon>
    </lineage>
</organism>
<comment type="caution">
    <text evidence="1">The sequence shown here is derived from an EMBL/GenBank/DDBJ whole genome shotgun (WGS) entry which is preliminary data.</text>
</comment>
<evidence type="ECO:0000313" key="2">
    <source>
        <dbReference type="Proteomes" id="UP000675163"/>
    </source>
</evidence>
<dbReference type="GO" id="GO:0003995">
    <property type="term" value="F:acyl-CoA dehydrogenase activity"/>
    <property type="evidence" value="ECO:0007669"/>
    <property type="project" value="TreeGrafter"/>
</dbReference>
<dbReference type="Gene3D" id="1.20.140.10">
    <property type="entry name" value="Butyryl-CoA Dehydrogenase, subunit A, domain 3"/>
    <property type="match status" value="1"/>
</dbReference>
<dbReference type="SUPFAM" id="SSF56645">
    <property type="entry name" value="Acyl-CoA dehydrogenase NM domain-like"/>
    <property type="match status" value="1"/>
</dbReference>